<dbReference type="Gene3D" id="1.10.390.10">
    <property type="entry name" value="Neutral Protease Domain 2"/>
    <property type="match status" value="1"/>
</dbReference>
<name>A0A5R9F6I1_9BACL</name>
<protein>
    <submittedName>
        <fullName evidence="4">M1 family metallopeptidase</fullName>
    </submittedName>
</protein>
<dbReference type="SUPFAM" id="SSF55486">
    <property type="entry name" value="Metalloproteases ('zincins'), catalytic domain"/>
    <property type="match status" value="1"/>
</dbReference>
<feature type="domain" description="Peptidase M1 membrane alanine aminopeptidase" evidence="3">
    <location>
        <begin position="262"/>
        <end position="453"/>
    </location>
</feature>
<proteinExistence type="predicted"/>
<evidence type="ECO:0000313" key="5">
    <source>
        <dbReference type="Proteomes" id="UP000308230"/>
    </source>
</evidence>
<dbReference type="GO" id="GO:0008237">
    <property type="term" value="F:metallopeptidase activity"/>
    <property type="evidence" value="ECO:0007669"/>
    <property type="project" value="InterPro"/>
</dbReference>
<evidence type="ECO:0000259" key="3">
    <source>
        <dbReference type="Pfam" id="PF01433"/>
    </source>
</evidence>
<reference evidence="4 5" key="1">
    <citation type="submission" date="2019-04" db="EMBL/GenBank/DDBJ databases">
        <title>Bacillus caeni sp. nov., a bacterium isolated from mangrove sediment.</title>
        <authorList>
            <person name="Huang H."/>
            <person name="Mo K."/>
            <person name="Hu Y."/>
        </authorList>
    </citation>
    <scope>NUCLEOTIDE SEQUENCE [LARGE SCALE GENOMIC DNA]</scope>
    <source>
        <strain evidence="4 5">HB172195</strain>
    </source>
</reference>
<feature type="binding site" evidence="2">
    <location>
        <position position="345"/>
    </location>
    <ligand>
        <name>Zn(2+)</name>
        <dbReference type="ChEBI" id="CHEBI:29105"/>
        <note>catalytic</note>
    </ligand>
</feature>
<feature type="active site" description="Proton donor" evidence="1">
    <location>
        <position position="404"/>
    </location>
</feature>
<dbReference type="OrthoDB" id="9814383at2"/>
<dbReference type="RefSeq" id="WP_138126724.1">
    <property type="nucleotide sequence ID" value="NZ_SWLG01000007.1"/>
</dbReference>
<comment type="caution">
    <text evidence="4">The sequence shown here is derived from an EMBL/GenBank/DDBJ whole genome shotgun (WGS) entry which is preliminary data.</text>
</comment>
<dbReference type="InterPro" id="IPR034015">
    <property type="entry name" value="M1_LTA4H"/>
</dbReference>
<organism evidence="4 5">
    <name type="scientific">Exobacillus caeni</name>
    <dbReference type="NCBI Taxonomy" id="2574798"/>
    <lineage>
        <taxon>Bacteria</taxon>
        <taxon>Bacillati</taxon>
        <taxon>Bacillota</taxon>
        <taxon>Bacilli</taxon>
        <taxon>Bacillales</taxon>
        <taxon>Guptibacillaceae</taxon>
        <taxon>Exobacillus</taxon>
    </lineage>
</organism>
<evidence type="ECO:0000256" key="2">
    <source>
        <dbReference type="PIRSR" id="PIRSR634015-3"/>
    </source>
</evidence>
<dbReference type="InterPro" id="IPR027268">
    <property type="entry name" value="Peptidase_M4/M1_CTD_sf"/>
</dbReference>
<dbReference type="Pfam" id="PF01433">
    <property type="entry name" value="Peptidase_M1"/>
    <property type="match status" value="1"/>
</dbReference>
<sequence>MKKSSVLLLVVILAVIAGAFFLKNEPKQAGLLNGAKSKYDLSFVLDDVEKGHFTASSKIEVENASGDSWDHLQFYFIPNAFTQGNKPESVQGTATANIANVKLNEKESKYTLTGDQLEVDLDEKLEPGKKVKVTIDYDFTVPSGSMRFNRDGDNFHLAQAYPMLPTYQNGEWNQVPYSSNYESYHTGFSDFTINAKAPKGYSIVSTAGQDFDLNKNSGEVSVENVKEVYLAFLKGDEMVTRSAGDIEIRVFSDQEHKDLINFAADIAEKAVDYYTENIGAYPDEQLDILLANDLALGMEYPGIVQAKAHSNYYKDLQNTVVHEVAHQWFYGIISNDPVRDPWVDEGITEFATVLFWKDKMDNTEKEARRILDLRLKVAERRGFEPQPSNLPAYSYDQTASAFVYGQPADKLWSLFKKYEGTKTAREFLQAYYNKYKYSQVTTEEFVSFTKDYFDMEDNLFFEDWLKLNGISKE</sequence>
<dbReference type="PANTHER" id="PTHR45726:SF3">
    <property type="entry name" value="LEUKOTRIENE A-4 HYDROLASE"/>
    <property type="match status" value="1"/>
</dbReference>
<keyword evidence="2" id="KW-0862">Zinc</keyword>
<dbReference type="Proteomes" id="UP000308230">
    <property type="component" value="Unassembled WGS sequence"/>
</dbReference>
<dbReference type="AlphaFoldDB" id="A0A5R9F6I1"/>
<keyword evidence="5" id="KW-1185">Reference proteome</keyword>
<feature type="binding site" evidence="2">
    <location>
        <position position="326"/>
    </location>
    <ligand>
        <name>Zn(2+)</name>
        <dbReference type="ChEBI" id="CHEBI:29105"/>
        <note>catalytic</note>
    </ligand>
</feature>
<comment type="cofactor">
    <cofactor evidence="2">
        <name>Zn(2+)</name>
        <dbReference type="ChEBI" id="CHEBI:29105"/>
    </cofactor>
    <text evidence="2">Binds 1 zinc ion per subunit.</text>
</comment>
<dbReference type="GO" id="GO:0008270">
    <property type="term" value="F:zinc ion binding"/>
    <property type="evidence" value="ECO:0007669"/>
    <property type="project" value="InterPro"/>
</dbReference>
<evidence type="ECO:0000256" key="1">
    <source>
        <dbReference type="PIRSR" id="PIRSR634015-1"/>
    </source>
</evidence>
<feature type="active site" description="Proton acceptor" evidence="1">
    <location>
        <position position="323"/>
    </location>
</feature>
<dbReference type="InterPro" id="IPR014782">
    <property type="entry name" value="Peptidase_M1_dom"/>
</dbReference>
<dbReference type="PANTHER" id="PTHR45726">
    <property type="entry name" value="LEUKOTRIENE A-4 HYDROLASE"/>
    <property type="match status" value="1"/>
</dbReference>
<dbReference type="CDD" id="cd09604">
    <property type="entry name" value="M1_APN_like"/>
    <property type="match status" value="1"/>
</dbReference>
<accession>A0A5R9F6I1</accession>
<evidence type="ECO:0000313" key="4">
    <source>
        <dbReference type="EMBL" id="TLS37238.1"/>
    </source>
</evidence>
<feature type="binding site" evidence="2">
    <location>
        <position position="322"/>
    </location>
    <ligand>
        <name>Zn(2+)</name>
        <dbReference type="ChEBI" id="CHEBI:29105"/>
        <note>catalytic</note>
    </ligand>
</feature>
<dbReference type="EMBL" id="SWLG01000007">
    <property type="protein sequence ID" value="TLS37238.1"/>
    <property type="molecule type" value="Genomic_DNA"/>
</dbReference>
<keyword evidence="2" id="KW-0479">Metal-binding</keyword>
<gene>
    <name evidence="4" type="ORF">FCL54_11985</name>
</gene>